<dbReference type="PANTHER" id="PTHR14239">
    <property type="entry name" value="DUDULIN-RELATED"/>
    <property type="match status" value="1"/>
</dbReference>
<evidence type="ECO:0000313" key="3">
    <source>
        <dbReference type="EMBL" id="TYO91905.1"/>
    </source>
</evidence>
<keyword evidence="1" id="KW-0560">Oxidoreductase</keyword>
<gene>
    <name evidence="3" type="ORF">LX74_02156</name>
</gene>
<sequence>MKKVAIVGMGALGKTIALNLVKNRQNIIVASKNIEDAISFSQKPETDGLAVAKEIRDAINEAEIIIPAIWFTGYKDFFAEYGQLLKDKIIIDVSNPIVPDGKGGFRRVIEDGESAGEINALGLPNGAKLAKALGSLTAESLQAKANQIPETILFYAIDDTSIQEDIEIVIRNNGFKPFYIGGIDQSIRMEVGGDLHEIHYPVS</sequence>
<keyword evidence="4" id="KW-1185">Reference proteome</keyword>
<evidence type="ECO:0000313" key="4">
    <source>
        <dbReference type="Proteomes" id="UP000324513"/>
    </source>
</evidence>
<dbReference type="Pfam" id="PF03807">
    <property type="entry name" value="F420_oxidored"/>
    <property type="match status" value="1"/>
</dbReference>
<evidence type="ECO:0000256" key="1">
    <source>
        <dbReference type="ARBA" id="ARBA00023002"/>
    </source>
</evidence>
<protein>
    <recommendedName>
        <fullName evidence="2">Pyrroline-5-carboxylate reductase catalytic N-terminal domain-containing protein</fullName>
    </recommendedName>
</protein>
<dbReference type="PANTHER" id="PTHR14239:SF10">
    <property type="entry name" value="REDUCTASE"/>
    <property type="match status" value="1"/>
</dbReference>
<dbReference type="EMBL" id="VNHK01000006">
    <property type="protein sequence ID" value="TYO91905.1"/>
    <property type="molecule type" value="Genomic_DNA"/>
</dbReference>
<organism evidence="3 4">
    <name type="scientific">Elizabethkingia miricola</name>
    <name type="common">Chryseobacterium miricola</name>
    <dbReference type="NCBI Taxonomy" id="172045"/>
    <lineage>
        <taxon>Bacteria</taxon>
        <taxon>Pseudomonadati</taxon>
        <taxon>Bacteroidota</taxon>
        <taxon>Flavobacteriia</taxon>
        <taxon>Flavobacteriales</taxon>
        <taxon>Weeksellaceae</taxon>
        <taxon>Elizabethkingia</taxon>
    </lineage>
</organism>
<dbReference type="Gene3D" id="3.40.50.720">
    <property type="entry name" value="NAD(P)-binding Rossmann-like Domain"/>
    <property type="match status" value="1"/>
</dbReference>
<comment type="caution">
    <text evidence="3">The sequence shown here is derived from an EMBL/GenBank/DDBJ whole genome shotgun (WGS) entry which is preliminary data.</text>
</comment>
<accession>A0ABY3NFZ0</accession>
<dbReference type="RefSeq" id="WP_065082458.1">
    <property type="nucleotide sequence ID" value="NZ_FLSS01000012.1"/>
</dbReference>
<dbReference type="SUPFAM" id="SSF51735">
    <property type="entry name" value="NAD(P)-binding Rossmann-fold domains"/>
    <property type="match status" value="1"/>
</dbReference>
<reference evidence="3 4" key="1">
    <citation type="submission" date="2019-07" db="EMBL/GenBank/DDBJ databases">
        <title>Genomic Encyclopedia of Archaeal and Bacterial Type Strains, Phase II (KMG-II): from individual species to whole genera.</title>
        <authorList>
            <person name="Goeker M."/>
        </authorList>
    </citation>
    <scope>NUCLEOTIDE SEQUENCE [LARGE SCALE GENOMIC DNA]</scope>
    <source>
        <strain evidence="3 4">DSM 14571</strain>
    </source>
</reference>
<dbReference type="InterPro" id="IPR036291">
    <property type="entry name" value="NAD(P)-bd_dom_sf"/>
</dbReference>
<evidence type="ECO:0000259" key="2">
    <source>
        <dbReference type="Pfam" id="PF03807"/>
    </source>
</evidence>
<name>A0ABY3NFZ0_ELIMR</name>
<feature type="domain" description="Pyrroline-5-carboxylate reductase catalytic N-terminal" evidence="2">
    <location>
        <begin position="3"/>
        <end position="96"/>
    </location>
</feature>
<dbReference type="InterPro" id="IPR051267">
    <property type="entry name" value="STEAP_metalloreductase"/>
</dbReference>
<dbReference type="Proteomes" id="UP000324513">
    <property type="component" value="Unassembled WGS sequence"/>
</dbReference>
<proteinExistence type="predicted"/>
<dbReference type="InterPro" id="IPR028939">
    <property type="entry name" value="P5C_Rdtase_cat_N"/>
</dbReference>